<name>A0A8H3YCX9_9TREE</name>
<organism evidence="1 2">
    <name type="scientific">Naganishia liquefaciens</name>
    <dbReference type="NCBI Taxonomy" id="104408"/>
    <lineage>
        <taxon>Eukaryota</taxon>
        <taxon>Fungi</taxon>
        <taxon>Dikarya</taxon>
        <taxon>Basidiomycota</taxon>
        <taxon>Agaricomycotina</taxon>
        <taxon>Tremellomycetes</taxon>
        <taxon>Filobasidiales</taxon>
        <taxon>Filobasidiaceae</taxon>
        <taxon>Naganishia</taxon>
    </lineage>
</organism>
<dbReference type="AlphaFoldDB" id="A0A8H3YCX9"/>
<dbReference type="OrthoDB" id="2594829at2759"/>
<protein>
    <submittedName>
        <fullName evidence="1">Uncharacterized protein</fullName>
    </submittedName>
</protein>
<evidence type="ECO:0000313" key="1">
    <source>
        <dbReference type="EMBL" id="GHJ84653.1"/>
    </source>
</evidence>
<dbReference type="EMBL" id="BLZA01000009">
    <property type="protein sequence ID" value="GHJ84653.1"/>
    <property type="molecule type" value="Genomic_DNA"/>
</dbReference>
<dbReference type="Proteomes" id="UP000620104">
    <property type="component" value="Unassembled WGS sequence"/>
</dbReference>
<sequence length="239" mass="26620">MLKAIRLVSRGTALSRLRLPQTQHRPSLIPYRVLGIIATVRLLSAEARFAIGLSMKNSHADSGEMEADLYFIGENDSVTSHIIQEGLGYGRRNGKGVATLPSEFDIPKVFSASNGSAKVDIGDPLGCDSAEMRIAKARCKYSWVTCETEREKYILQVQDRAYFFVQRDSESTDQRYNCGYALALPGAKIDHAFSCSLDQITFRFQPKVIVFNALTLAEAFKNIEVLVSLMVDDGRVKRM</sequence>
<reference evidence="1" key="1">
    <citation type="submission" date="2020-07" db="EMBL/GenBank/DDBJ databases">
        <title>Draft Genome Sequence of a Deep-Sea Yeast, Naganishia (Cryptococcus) liquefaciens strain N6.</title>
        <authorList>
            <person name="Han Y.W."/>
            <person name="Kajitani R."/>
            <person name="Morimoto H."/>
            <person name="Parhat M."/>
            <person name="Tsubouchi H."/>
            <person name="Bakenova O."/>
            <person name="Ogata M."/>
            <person name="Argunhan B."/>
            <person name="Aoki R."/>
            <person name="Kajiwara S."/>
            <person name="Itoh T."/>
            <person name="Iwasaki H."/>
        </authorList>
    </citation>
    <scope>NUCLEOTIDE SEQUENCE</scope>
    <source>
        <strain evidence="1">N6</strain>
    </source>
</reference>
<comment type="caution">
    <text evidence="1">The sequence shown here is derived from an EMBL/GenBank/DDBJ whole genome shotgun (WGS) entry which is preliminary data.</text>
</comment>
<accession>A0A8H3YCX9</accession>
<evidence type="ECO:0000313" key="2">
    <source>
        <dbReference type="Proteomes" id="UP000620104"/>
    </source>
</evidence>
<keyword evidence="2" id="KW-1185">Reference proteome</keyword>
<proteinExistence type="predicted"/>
<gene>
    <name evidence="1" type="ORF">NliqN6_1055</name>
</gene>